<organism evidence="3 4">
    <name type="scientific">Microbaculum marinum</name>
    <dbReference type="NCBI Taxonomy" id="1764581"/>
    <lineage>
        <taxon>Bacteria</taxon>
        <taxon>Pseudomonadati</taxon>
        <taxon>Pseudomonadota</taxon>
        <taxon>Alphaproteobacteria</taxon>
        <taxon>Hyphomicrobiales</taxon>
        <taxon>Tepidamorphaceae</taxon>
        <taxon>Microbaculum</taxon>
    </lineage>
</organism>
<dbReference type="InterPro" id="IPR004992">
    <property type="entry name" value="EutN_CcmL"/>
</dbReference>
<dbReference type="EMBL" id="JAZHOF010000001">
    <property type="protein sequence ID" value="MEJ8570110.1"/>
    <property type="molecule type" value="Genomic_DNA"/>
</dbReference>
<evidence type="ECO:0000256" key="1">
    <source>
        <dbReference type="ARBA" id="ARBA00024322"/>
    </source>
</evidence>
<dbReference type="CDD" id="cd01614">
    <property type="entry name" value="EutN_CcmL"/>
    <property type="match status" value="1"/>
</dbReference>
<name>A0AAW9RPC0_9HYPH</name>
<dbReference type="Gene3D" id="2.40.50.220">
    <property type="entry name" value="EutN/Ccml"/>
    <property type="match status" value="1"/>
</dbReference>
<dbReference type="InterPro" id="IPR036677">
    <property type="entry name" value="EutN_CcmL_sf"/>
</dbReference>
<reference evidence="3 4" key="1">
    <citation type="submission" date="2024-02" db="EMBL/GenBank/DDBJ databases">
        <title>Genome analysis and characterization of Microbaculum marinisediminis sp. nov., isolated from marine sediment.</title>
        <authorList>
            <person name="Du Z.-J."/>
            <person name="Ye Y.-Q."/>
            <person name="Zhang Z.-R."/>
            <person name="Yuan S.-M."/>
            <person name="Zhang X.-Y."/>
        </authorList>
    </citation>
    <scope>NUCLEOTIDE SEQUENCE [LARGE SCALE GENOMIC DNA]</scope>
    <source>
        <strain evidence="3 4">SDUM1044001</strain>
    </source>
</reference>
<accession>A0AAW9RPC0</accession>
<dbReference type="Pfam" id="PF03319">
    <property type="entry name" value="EutN_CcmL"/>
    <property type="match status" value="1"/>
</dbReference>
<dbReference type="PANTHER" id="PTHR36539">
    <property type="entry name" value="ETHANOLAMINE UTILIZATION PROTEIN EUTN"/>
    <property type="match status" value="1"/>
</dbReference>
<keyword evidence="4" id="KW-1185">Reference proteome</keyword>
<comment type="subcellular location">
    <subcellularLocation>
        <location evidence="1">Bacterial microcompartment</location>
    </subcellularLocation>
</comment>
<evidence type="ECO:0000313" key="3">
    <source>
        <dbReference type="EMBL" id="MEJ8570110.1"/>
    </source>
</evidence>
<dbReference type="SUPFAM" id="SSF159133">
    <property type="entry name" value="EutN/CcmL-like"/>
    <property type="match status" value="1"/>
</dbReference>
<dbReference type="GO" id="GO:0031469">
    <property type="term" value="C:bacterial microcompartment"/>
    <property type="evidence" value="ECO:0007669"/>
    <property type="project" value="UniProtKB-SubCell"/>
</dbReference>
<dbReference type="RefSeq" id="WP_340327849.1">
    <property type="nucleotide sequence ID" value="NZ_JAZHOF010000001.1"/>
</dbReference>
<proteinExistence type="predicted"/>
<dbReference type="AlphaFoldDB" id="A0AAW9RPC0"/>
<dbReference type="PROSITE" id="PS51932">
    <property type="entry name" value="BMV"/>
    <property type="match status" value="1"/>
</dbReference>
<comment type="caution">
    <text evidence="3">The sequence shown here is derived from an EMBL/GenBank/DDBJ whole genome shotgun (WGS) entry which is preliminary data.</text>
</comment>
<evidence type="ECO:0000256" key="2">
    <source>
        <dbReference type="ARBA" id="ARBA00024446"/>
    </source>
</evidence>
<sequence length="107" mass="10772">MRIARVTGHVTATVKDVSLAAMRLLVTDIEDGLGNVLEHAVVAVDHLGAGPGDMVLVVTGSAARLPATVGGIPVDATIVAIVDDIKIGGASAQSQPGPSRTGATRRK</sequence>
<keyword evidence="2" id="KW-1283">Bacterial microcompartment</keyword>
<evidence type="ECO:0000313" key="4">
    <source>
        <dbReference type="Proteomes" id="UP001378188"/>
    </source>
</evidence>
<protein>
    <submittedName>
        <fullName evidence="3">EutN/CcmL family microcompartment protein</fullName>
    </submittedName>
</protein>
<gene>
    <name evidence="3" type="ORF">V3328_01390</name>
</gene>
<dbReference type="Proteomes" id="UP001378188">
    <property type="component" value="Unassembled WGS sequence"/>
</dbReference>